<dbReference type="AlphaFoldDB" id="A0A091DSU7"/>
<dbReference type="EMBL" id="KN123330">
    <property type="protein sequence ID" value="KFO25871.1"/>
    <property type="molecule type" value="Genomic_DNA"/>
</dbReference>
<proteinExistence type="predicted"/>
<organism evidence="1 2">
    <name type="scientific">Fukomys damarensis</name>
    <name type="common">Damaraland mole rat</name>
    <name type="synonym">Cryptomys damarensis</name>
    <dbReference type="NCBI Taxonomy" id="885580"/>
    <lineage>
        <taxon>Eukaryota</taxon>
        <taxon>Metazoa</taxon>
        <taxon>Chordata</taxon>
        <taxon>Craniata</taxon>
        <taxon>Vertebrata</taxon>
        <taxon>Euteleostomi</taxon>
        <taxon>Mammalia</taxon>
        <taxon>Eutheria</taxon>
        <taxon>Euarchontoglires</taxon>
        <taxon>Glires</taxon>
        <taxon>Rodentia</taxon>
        <taxon>Hystricomorpha</taxon>
        <taxon>Bathyergidae</taxon>
        <taxon>Fukomys</taxon>
    </lineage>
</organism>
<name>A0A091DSU7_FUKDA</name>
<evidence type="ECO:0000313" key="1">
    <source>
        <dbReference type="EMBL" id="KFO25871.1"/>
    </source>
</evidence>
<keyword evidence="2" id="KW-1185">Reference proteome</keyword>
<dbReference type="Proteomes" id="UP000028990">
    <property type="component" value="Unassembled WGS sequence"/>
</dbReference>
<accession>A0A091DSU7</accession>
<reference evidence="1 2" key="1">
    <citation type="submission" date="2013-11" db="EMBL/GenBank/DDBJ databases">
        <title>The Damaraland mole rat (Fukomys damarensis) genome and evolution of African mole rats.</title>
        <authorList>
            <person name="Gladyshev V.N."/>
            <person name="Fang X."/>
        </authorList>
    </citation>
    <scope>NUCLEOTIDE SEQUENCE [LARGE SCALE GENOMIC DNA]</scope>
    <source>
        <tissue evidence="1">Liver</tissue>
    </source>
</reference>
<protein>
    <submittedName>
        <fullName evidence="1">Uncharacterized protein</fullName>
    </submittedName>
</protein>
<gene>
    <name evidence="1" type="ORF">H920_12789</name>
</gene>
<evidence type="ECO:0000313" key="2">
    <source>
        <dbReference type="Proteomes" id="UP000028990"/>
    </source>
</evidence>
<sequence length="105" mass="11820">MADRGGDSHEIKVIHLQSLCFGLYQQGTVEYMQSLLGSYHTDIQHYRAIGYFTTVDKAFQRLTFFSDGPQLLEPVFLTTLLSLPYGSLVDLLVNLSTVMTAFLHS</sequence>